<gene>
    <name evidence="3" type="ORF">GF068_04145</name>
</gene>
<keyword evidence="2" id="KW-1133">Transmembrane helix</keyword>
<evidence type="ECO:0000256" key="2">
    <source>
        <dbReference type="SAM" id="Phobius"/>
    </source>
</evidence>
<sequence length="295" mass="30826">MVPRPTTSRGARIVALAGLGLVSVVGIVALAIMLRGTGPIDALEQNVSVVEPADAGSSEDAAAGVAASAEVATKDPPPEPTRAAAEELDEARAKGPTALAELAEKYGDDPAVLEALVVAYTRDKANYGKAMTAVRKLLTVAPEMARDPDIKQALLLVANGPVNVAATALDIMATGMGPRGPELLYELLSASGLGKFPKERASKLLKDPKVVELAGPALIVANDLRAASGCNRKKLFARAAKDGDERALAHLKPLLATKGCSWHRQADCFVCLGDRKDLRATIDAITKRLEQKQAD</sequence>
<keyword evidence="2" id="KW-0472">Membrane</keyword>
<organism evidence="3 4">
    <name type="scientific">Polyangium spumosum</name>
    <dbReference type="NCBI Taxonomy" id="889282"/>
    <lineage>
        <taxon>Bacteria</taxon>
        <taxon>Pseudomonadati</taxon>
        <taxon>Myxococcota</taxon>
        <taxon>Polyangia</taxon>
        <taxon>Polyangiales</taxon>
        <taxon>Polyangiaceae</taxon>
        <taxon>Polyangium</taxon>
    </lineage>
</organism>
<comment type="caution">
    <text evidence="3">The sequence shown here is derived from an EMBL/GenBank/DDBJ whole genome shotgun (WGS) entry which is preliminary data.</text>
</comment>
<evidence type="ECO:0000256" key="1">
    <source>
        <dbReference type="SAM" id="MobiDB-lite"/>
    </source>
</evidence>
<dbReference type="Proteomes" id="UP000440224">
    <property type="component" value="Unassembled WGS sequence"/>
</dbReference>
<protein>
    <submittedName>
        <fullName evidence="3">Uncharacterized protein</fullName>
    </submittedName>
</protein>
<proteinExistence type="predicted"/>
<evidence type="ECO:0000313" key="3">
    <source>
        <dbReference type="EMBL" id="MRG91115.1"/>
    </source>
</evidence>
<reference evidence="3 4" key="1">
    <citation type="submission" date="2019-10" db="EMBL/GenBank/DDBJ databases">
        <title>A soil myxobacterium in the family Polyangiaceae.</title>
        <authorList>
            <person name="Li Y."/>
            <person name="Wang J."/>
        </authorList>
    </citation>
    <scope>NUCLEOTIDE SEQUENCE [LARGE SCALE GENOMIC DNA]</scope>
    <source>
        <strain evidence="3 4">DSM 14734</strain>
    </source>
</reference>
<feature type="region of interest" description="Disordered" evidence="1">
    <location>
        <begin position="59"/>
        <end position="90"/>
    </location>
</feature>
<feature type="compositionally biased region" description="Low complexity" evidence="1">
    <location>
        <begin position="59"/>
        <end position="71"/>
    </location>
</feature>
<dbReference type="OrthoDB" id="5517412at2"/>
<feature type="transmembrane region" description="Helical" evidence="2">
    <location>
        <begin position="12"/>
        <end position="34"/>
    </location>
</feature>
<dbReference type="AlphaFoldDB" id="A0A6N7PM14"/>
<accession>A0A6N7PM14</accession>
<dbReference type="RefSeq" id="WP_153817947.1">
    <property type="nucleotide sequence ID" value="NZ_WJIE01000001.1"/>
</dbReference>
<evidence type="ECO:0000313" key="4">
    <source>
        <dbReference type="Proteomes" id="UP000440224"/>
    </source>
</evidence>
<keyword evidence="2" id="KW-0812">Transmembrane</keyword>
<dbReference type="EMBL" id="WJIE01000001">
    <property type="protein sequence ID" value="MRG91115.1"/>
    <property type="molecule type" value="Genomic_DNA"/>
</dbReference>
<keyword evidence="4" id="KW-1185">Reference proteome</keyword>
<name>A0A6N7PM14_9BACT</name>